<keyword evidence="6" id="KW-0808">Transferase</keyword>
<keyword evidence="19" id="KW-1185">Reference proteome</keyword>
<keyword evidence="4" id="KW-1003">Cell membrane</keyword>
<evidence type="ECO:0000256" key="5">
    <source>
        <dbReference type="ARBA" id="ARBA00022553"/>
    </source>
</evidence>
<keyword evidence="10" id="KW-0067">ATP-binding</keyword>
<dbReference type="RefSeq" id="WP_382401895.1">
    <property type="nucleotide sequence ID" value="NZ_JBHTNH010000028.1"/>
</dbReference>
<dbReference type="SMART" id="SM00304">
    <property type="entry name" value="HAMP"/>
    <property type="match status" value="1"/>
</dbReference>
<dbReference type="InterPro" id="IPR036890">
    <property type="entry name" value="HATPase_C_sf"/>
</dbReference>
<evidence type="ECO:0000256" key="2">
    <source>
        <dbReference type="ARBA" id="ARBA00004651"/>
    </source>
</evidence>
<dbReference type="Pfam" id="PF00672">
    <property type="entry name" value="HAMP"/>
    <property type="match status" value="1"/>
</dbReference>
<dbReference type="PANTHER" id="PTHR45528:SF9">
    <property type="entry name" value="SENSOR HISTIDINE KINASE YBDK"/>
    <property type="match status" value="1"/>
</dbReference>
<dbReference type="CDD" id="cd06225">
    <property type="entry name" value="HAMP"/>
    <property type="match status" value="1"/>
</dbReference>
<dbReference type="PROSITE" id="PS50885">
    <property type="entry name" value="HAMP"/>
    <property type="match status" value="1"/>
</dbReference>
<gene>
    <name evidence="18" type="ORF">ACFQ4A_14700</name>
</gene>
<dbReference type="EMBL" id="JBHTNH010000028">
    <property type="protein sequence ID" value="MFD1362904.1"/>
    <property type="molecule type" value="Genomic_DNA"/>
</dbReference>
<comment type="caution">
    <text evidence="18">The sequence shown here is derived from an EMBL/GenBank/DDBJ whole genome shotgun (WGS) entry which is preliminary data.</text>
</comment>
<evidence type="ECO:0000256" key="10">
    <source>
        <dbReference type="ARBA" id="ARBA00022840"/>
    </source>
</evidence>
<dbReference type="GO" id="GO:0016301">
    <property type="term" value="F:kinase activity"/>
    <property type="evidence" value="ECO:0007669"/>
    <property type="project" value="UniProtKB-KW"/>
</dbReference>
<dbReference type="PROSITE" id="PS50109">
    <property type="entry name" value="HIS_KIN"/>
    <property type="match status" value="1"/>
</dbReference>
<dbReference type="InterPro" id="IPR003594">
    <property type="entry name" value="HATPase_dom"/>
</dbReference>
<dbReference type="SUPFAM" id="SSF55874">
    <property type="entry name" value="ATPase domain of HSP90 chaperone/DNA topoisomerase II/histidine kinase"/>
    <property type="match status" value="1"/>
</dbReference>
<name>A0ABW3ZXB2_9BACI</name>
<dbReference type="Gene3D" id="6.10.340.10">
    <property type="match status" value="1"/>
</dbReference>
<dbReference type="InterPro" id="IPR003660">
    <property type="entry name" value="HAMP_dom"/>
</dbReference>
<evidence type="ECO:0000256" key="14">
    <source>
        <dbReference type="SAM" id="Coils"/>
    </source>
</evidence>
<feature type="transmembrane region" description="Helical" evidence="15">
    <location>
        <begin position="12"/>
        <end position="37"/>
    </location>
</feature>
<sequence length="460" mass="52966">MKFFRFFKSLQAKYLLIIFIAIFVVQISLLISAFILFNTGVDTFEHDYAGVEDKWHQDAGDMENVSEEAVMAHFQKWKQAYPDAGMFWVNDNGQLSAELDSVEDLPAEWGAADTAQFIKDRYNGNPFTVVAFLGQEGNQGFIVLELPRAVMDNVTSDRIWIYSVTFLVLIVLFMMVSLIFFRQIRKRLLNLQQAMAIRDVDNLPVVTDVKKDDEIGELETAFNNMVNELRESREREQEEEQLRRELIANLSHDLRTPLTKMRALTDAITKENLSQDGHQAVQRLEGSIDSIDRLIENLMSYTLLTASKLNYQPEKTDVIRHVRSSVASWYPLFEQENFEIDVHLEPFETNDWQIDPLWMDRVLDNLLQNVIRYAKDGRYIGVFTETTSDYDAIIITDRGPGMDNKGPEKGAGIGLSIVDMMVRQMGLDWDVKSDERGTAVRIKKHRKQNVGASIDINDQW</sequence>
<dbReference type="Pfam" id="PF02518">
    <property type="entry name" value="HATPase_c"/>
    <property type="match status" value="1"/>
</dbReference>
<feature type="domain" description="Histidine kinase" evidence="16">
    <location>
        <begin position="249"/>
        <end position="448"/>
    </location>
</feature>
<keyword evidence="5" id="KW-0597">Phosphoprotein</keyword>
<dbReference type="SMART" id="SM00388">
    <property type="entry name" value="HisKA"/>
    <property type="match status" value="1"/>
</dbReference>
<evidence type="ECO:0000259" key="16">
    <source>
        <dbReference type="PROSITE" id="PS50109"/>
    </source>
</evidence>
<proteinExistence type="predicted"/>
<evidence type="ECO:0000256" key="1">
    <source>
        <dbReference type="ARBA" id="ARBA00000085"/>
    </source>
</evidence>
<feature type="coiled-coil region" evidence="14">
    <location>
        <begin position="215"/>
        <end position="249"/>
    </location>
</feature>
<evidence type="ECO:0000256" key="11">
    <source>
        <dbReference type="ARBA" id="ARBA00022989"/>
    </source>
</evidence>
<keyword evidence="12" id="KW-0902">Two-component regulatory system</keyword>
<keyword evidence="9 18" id="KW-0418">Kinase</keyword>
<dbReference type="InterPro" id="IPR036097">
    <property type="entry name" value="HisK_dim/P_sf"/>
</dbReference>
<protein>
    <recommendedName>
        <fullName evidence="3">histidine kinase</fullName>
        <ecNumber evidence="3">2.7.13.3</ecNumber>
    </recommendedName>
</protein>
<dbReference type="Gene3D" id="1.10.287.130">
    <property type="match status" value="1"/>
</dbReference>
<evidence type="ECO:0000256" key="12">
    <source>
        <dbReference type="ARBA" id="ARBA00023012"/>
    </source>
</evidence>
<organism evidence="18 19">
    <name type="scientific">Lentibacillus salinarum</name>
    <dbReference type="NCBI Taxonomy" id="446820"/>
    <lineage>
        <taxon>Bacteria</taxon>
        <taxon>Bacillati</taxon>
        <taxon>Bacillota</taxon>
        <taxon>Bacilli</taxon>
        <taxon>Bacillales</taxon>
        <taxon>Bacillaceae</taxon>
        <taxon>Lentibacillus</taxon>
    </lineage>
</organism>
<dbReference type="InterPro" id="IPR050398">
    <property type="entry name" value="HssS/ArlS-like"/>
</dbReference>
<evidence type="ECO:0000256" key="6">
    <source>
        <dbReference type="ARBA" id="ARBA00022679"/>
    </source>
</evidence>
<dbReference type="Proteomes" id="UP001597178">
    <property type="component" value="Unassembled WGS sequence"/>
</dbReference>
<feature type="domain" description="HAMP" evidence="17">
    <location>
        <begin position="182"/>
        <end position="234"/>
    </location>
</feature>
<keyword evidence="11 15" id="KW-1133">Transmembrane helix</keyword>
<evidence type="ECO:0000256" key="4">
    <source>
        <dbReference type="ARBA" id="ARBA00022475"/>
    </source>
</evidence>
<dbReference type="Gene3D" id="3.30.565.10">
    <property type="entry name" value="Histidine kinase-like ATPase, C-terminal domain"/>
    <property type="match status" value="1"/>
</dbReference>
<feature type="transmembrane region" description="Helical" evidence="15">
    <location>
        <begin position="159"/>
        <end position="181"/>
    </location>
</feature>
<evidence type="ECO:0000256" key="8">
    <source>
        <dbReference type="ARBA" id="ARBA00022741"/>
    </source>
</evidence>
<keyword evidence="7 15" id="KW-0812">Transmembrane</keyword>
<evidence type="ECO:0000256" key="13">
    <source>
        <dbReference type="ARBA" id="ARBA00023136"/>
    </source>
</evidence>
<dbReference type="EC" id="2.7.13.3" evidence="3"/>
<dbReference type="SUPFAM" id="SSF158472">
    <property type="entry name" value="HAMP domain-like"/>
    <property type="match status" value="1"/>
</dbReference>
<keyword evidence="13 15" id="KW-0472">Membrane</keyword>
<dbReference type="SUPFAM" id="SSF47384">
    <property type="entry name" value="Homodimeric domain of signal transducing histidine kinase"/>
    <property type="match status" value="1"/>
</dbReference>
<dbReference type="InterPro" id="IPR003661">
    <property type="entry name" value="HisK_dim/P_dom"/>
</dbReference>
<dbReference type="Pfam" id="PF00512">
    <property type="entry name" value="HisKA"/>
    <property type="match status" value="1"/>
</dbReference>
<evidence type="ECO:0000259" key="17">
    <source>
        <dbReference type="PROSITE" id="PS50885"/>
    </source>
</evidence>
<evidence type="ECO:0000256" key="9">
    <source>
        <dbReference type="ARBA" id="ARBA00022777"/>
    </source>
</evidence>
<evidence type="ECO:0000256" key="7">
    <source>
        <dbReference type="ARBA" id="ARBA00022692"/>
    </source>
</evidence>
<keyword evidence="8" id="KW-0547">Nucleotide-binding</keyword>
<dbReference type="PANTHER" id="PTHR45528">
    <property type="entry name" value="SENSOR HISTIDINE KINASE CPXA"/>
    <property type="match status" value="1"/>
</dbReference>
<evidence type="ECO:0000313" key="19">
    <source>
        <dbReference type="Proteomes" id="UP001597178"/>
    </source>
</evidence>
<evidence type="ECO:0000256" key="15">
    <source>
        <dbReference type="SAM" id="Phobius"/>
    </source>
</evidence>
<keyword evidence="14" id="KW-0175">Coiled coil</keyword>
<dbReference type="SMART" id="SM00387">
    <property type="entry name" value="HATPase_c"/>
    <property type="match status" value="1"/>
</dbReference>
<dbReference type="InterPro" id="IPR005467">
    <property type="entry name" value="His_kinase_dom"/>
</dbReference>
<evidence type="ECO:0000256" key="3">
    <source>
        <dbReference type="ARBA" id="ARBA00012438"/>
    </source>
</evidence>
<evidence type="ECO:0000313" key="18">
    <source>
        <dbReference type="EMBL" id="MFD1362904.1"/>
    </source>
</evidence>
<dbReference type="CDD" id="cd00082">
    <property type="entry name" value="HisKA"/>
    <property type="match status" value="1"/>
</dbReference>
<accession>A0ABW3ZXB2</accession>
<reference evidence="19" key="1">
    <citation type="journal article" date="2019" name="Int. J. Syst. Evol. Microbiol.">
        <title>The Global Catalogue of Microorganisms (GCM) 10K type strain sequencing project: providing services to taxonomists for standard genome sequencing and annotation.</title>
        <authorList>
            <consortium name="The Broad Institute Genomics Platform"/>
            <consortium name="The Broad Institute Genome Sequencing Center for Infectious Disease"/>
            <person name="Wu L."/>
            <person name="Ma J."/>
        </authorList>
    </citation>
    <scope>NUCLEOTIDE SEQUENCE [LARGE SCALE GENOMIC DNA]</scope>
    <source>
        <strain evidence="19">CCUG 54822</strain>
    </source>
</reference>
<comment type="subcellular location">
    <subcellularLocation>
        <location evidence="2">Cell membrane</location>
        <topology evidence="2">Multi-pass membrane protein</topology>
    </subcellularLocation>
</comment>
<comment type="catalytic activity">
    <reaction evidence="1">
        <text>ATP + protein L-histidine = ADP + protein N-phospho-L-histidine.</text>
        <dbReference type="EC" id="2.7.13.3"/>
    </reaction>
</comment>